<dbReference type="Pfam" id="PF00067">
    <property type="entry name" value="p450"/>
    <property type="match status" value="1"/>
</dbReference>
<dbReference type="FunFam" id="1.10.630.10:FF:000018">
    <property type="entry name" value="Cytochrome P450 monooxygenase"/>
    <property type="match status" value="1"/>
</dbReference>
<sequence>MTVAVFDPLAPDFGADPWPAYDALRAQPGLPFWPGFDGHLAVRMADVRALALDRRMVRDPAAFAPPAEVRRLKVAGNFHDMPFHERFVQTSMLDTDGPDHDRLRRAVFPFFTKTRLEALRGFVTAWVGGALDRLIPRGRIDFVADLAALLPGQVIGHLIGTDPALAPRMTEWSDQVVSYFDIDRTAAKKARAEEATRLFAVLLEDLHAERSARPRDDLMSAMIGAERAGLLTHDELIATIMQILHAGHGSTIDVMGSGLHALLTHPDQLALLRADPGLMPRAVQEMFRFAAPLPFFHRYAAQDLAICGQDWARGTKFGLLYAGANRDPAAFARADAFDITRHPNLHLAFGAGPHVCLGNNLARLNMEVLFTALLARAPDLAPAGAPDWKAGLQAHGPRRLPLRLAA</sequence>
<dbReference type="SUPFAM" id="SSF48264">
    <property type="entry name" value="Cytochrome P450"/>
    <property type="match status" value="1"/>
</dbReference>
<accession>A0A4P7HI55</accession>
<dbReference type="PRINTS" id="PR00359">
    <property type="entry name" value="BP450"/>
</dbReference>
<dbReference type="GO" id="GO:0016705">
    <property type="term" value="F:oxidoreductase activity, acting on paired donors, with incorporation or reduction of molecular oxygen"/>
    <property type="evidence" value="ECO:0007669"/>
    <property type="project" value="InterPro"/>
</dbReference>
<dbReference type="PROSITE" id="PS00086">
    <property type="entry name" value="CYTOCHROME_P450"/>
    <property type="match status" value="1"/>
</dbReference>
<gene>
    <name evidence="9" type="ORF">E4191_00290</name>
</gene>
<evidence type="ECO:0000256" key="4">
    <source>
        <dbReference type="ARBA" id="ARBA00023002"/>
    </source>
</evidence>
<dbReference type="KEGG" id="plia:E4191_00290"/>
<evidence type="ECO:0000313" key="10">
    <source>
        <dbReference type="Proteomes" id="UP000296374"/>
    </source>
</evidence>
<keyword evidence="4 8" id="KW-0560">Oxidoreductase</keyword>
<evidence type="ECO:0000256" key="2">
    <source>
        <dbReference type="ARBA" id="ARBA00022617"/>
    </source>
</evidence>
<keyword evidence="5 8" id="KW-0408">Iron</keyword>
<dbReference type="GO" id="GO:0020037">
    <property type="term" value="F:heme binding"/>
    <property type="evidence" value="ECO:0007669"/>
    <property type="project" value="InterPro"/>
</dbReference>
<dbReference type="InterPro" id="IPR036396">
    <property type="entry name" value="Cyt_P450_sf"/>
</dbReference>
<reference evidence="10" key="1">
    <citation type="submission" date="2019-03" db="EMBL/GenBank/DDBJ databases">
        <authorList>
            <person name="Li J."/>
        </authorList>
    </citation>
    <scope>NUCLEOTIDE SEQUENCE [LARGE SCALE GENOMIC DNA]</scope>
    <source>
        <strain evidence="10">2251</strain>
    </source>
</reference>
<proteinExistence type="inferred from homology"/>
<organism evidence="9 10">
    <name type="scientific">Paracoccus liaowanqingii</name>
    <dbReference type="NCBI Taxonomy" id="2560053"/>
    <lineage>
        <taxon>Bacteria</taxon>
        <taxon>Pseudomonadati</taxon>
        <taxon>Pseudomonadota</taxon>
        <taxon>Alphaproteobacteria</taxon>
        <taxon>Rhodobacterales</taxon>
        <taxon>Paracoccaceae</taxon>
        <taxon>Paracoccus</taxon>
    </lineage>
</organism>
<dbReference type="EMBL" id="CP038439">
    <property type="protein sequence ID" value="QBX33333.1"/>
    <property type="molecule type" value="Genomic_DNA"/>
</dbReference>
<dbReference type="InterPro" id="IPR001128">
    <property type="entry name" value="Cyt_P450"/>
</dbReference>
<dbReference type="InterPro" id="IPR017972">
    <property type="entry name" value="Cyt_P450_CS"/>
</dbReference>
<keyword evidence="2 8" id="KW-0349">Heme</keyword>
<evidence type="ECO:0000256" key="1">
    <source>
        <dbReference type="ARBA" id="ARBA00010617"/>
    </source>
</evidence>
<evidence type="ECO:0000313" key="9">
    <source>
        <dbReference type="EMBL" id="QBX33333.1"/>
    </source>
</evidence>
<evidence type="ECO:0000256" key="3">
    <source>
        <dbReference type="ARBA" id="ARBA00022723"/>
    </source>
</evidence>
<dbReference type="GO" id="GO:0005506">
    <property type="term" value="F:iron ion binding"/>
    <property type="evidence" value="ECO:0007669"/>
    <property type="project" value="InterPro"/>
</dbReference>
<dbReference type="Gene3D" id="1.10.630.10">
    <property type="entry name" value="Cytochrome P450"/>
    <property type="match status" value="1"/>
</dbReference>
<comment type="function">
    <text evidence="7">Cytochromes P450 are a group of heme-thiolate monooxygenases. They oxidize a variety of structurally unrelated compounds, including steroids, fatty acids, and xenobiotics.</text>
</comment>
<keyword evidence="3 8" id="KW-0479">Metal-binding</keyword>
<evidence type="ECO:0000256" key="5">
    <source>
        <dbReference type="ARBA" id="ARBA00023004"/>
    </source>
</evidence>
<dbReference type="RefSeq" id="WP_135311632.1">
    <property type="nucleotide sequence ID" value="NZ_CP038439.1"/>
</dbReference>
<dbReference type="PANTHER" id="PTHR46696">
    <property type="entry name" value="P450, PUTATIVE (EUROFUNG)-RELATED"/>
    <property type="match status" value="1"/>
</dbReference>
<evidence type="ECO:0000256" key="6">
    <source>
        <dbReference type="ARBA" id="ARBA00023033"/>
    </source>
</evidence>
<comment type="similarity">
    <text evidence="1 8">Belongs to the cytochrome P450 family.</text>
</comment>
<name>A0A4P7HI55_9RHOB</name>
<dbReference type="InterPro" id="IPR002397">
    <property type="entry name" value="Cyt_P450_B"/>
</dbReference>
<protein>
    <submittedName>
        <fullName evidence="9">Cytochrome P450</fullName>
    </submittedName>
</protein>
<dbReference type="GO" id="GO:0004497">
    <property type="term" value="F:monooxygenase activity"/>
    <property type="evidence" value="ECO:0007669"/>
    <property type="project" value="UniProtKB-KW"/>
</dbReference>
<evidence type="ECO:0000256" key="8">
    <source>
        <dbReference type="RuleBase" id="RU000461"/>
    </source>
</evidence>
<keyword evidence="6 8" id="KW-0503">Monooxygenase</keyword>
<evidence type="ECO:0000256" key="7">
    <source>
        <dbReference type="ARBA" id="ARBA00043906"/>
    </source>
</evidence>
<dbReference type="AlphaFoldDB" id="A0A4P7HI55"/>
<dbReference type="PANTHER" id="PTHR46696:SF1">
    <property type="entry name" value="CYTOCHROME P450 YJIB-RELATED"/>
    <property type="match status" value="1"/>
</dbReference>
<dbReference type="Proteomes" id="UP000296374">
    <property type="component" value="Chromosome"/>
</dbReference>